<dbReference type="InterPro" id="IPR045760">
    <property type="entry name" value="DAP_DH_C"/>
</dbReference>
<gene>
    <name evidence="3" type="ORF">P7D78_07880</name>
</gene>
<dbReference type="Pfam" id="PF19328">
    <property type="entry name" value="DAP_DH_C"/>
    <property type="match status" value="1"/>
</dbReference>
<protein>
    <recommendedName>
        <fullName evidence="2">2,4-diaminopentanoate dehydrogenase C-terminal domain-containing protein</fullName>
    </recommendedName>
</protein>
<comment type="caution">
    <text evidence="3">The sequence shown here is derived from an EMBL/GenBank/DDBJ whole genome shotgun (WGS) entry which is preliminary data.</text>
</comment>
<dbReference type="Proteomes" id="UP001249240">
    <property type="component" value="Unassembled WGS sequence"/>
</dbReference>
<dbReference type="AlphaFoldDB" id="A0AAW8SZA9"/>
<dbReference type="RefSeq" id="WP_010745220.1">
    <property type="nucleotide sequence ID" value="NZ_BAAAXM010000015.1"/>
</dbReference>
<evidence type="ECO:0000313" key="4">
    <source>
        <dbReference type="Proteomes" id="UP001249240"/>
    </source>
</evidence>
<evidence type="ECO:0000259" key="2">
    <source>
        <dbReference type="Pfam" id="PF19328"/>
    </source>
</evidence>
<dbReference type="SUPFAM" id="SSF51735">
    <property type="entry name" value="NAD(P)-binding Rossmann-fold domains"/>
    <property type="match status" value="1"/>
</dbReference>
<feature type="domain" description="2,4-diaminopentanoate dehydrogenase C-terminal" evidence="2">
    <location>
        <begin position="149"/>
        <end position="350"/>
    </location>
</feature>
<organism evidence="3 4">
    <name type="scientific">Enterococcus raffinosus</name>
    <dbReference type="NCBI Taxonomy" id="71452"/>
    <lineage>
        <taxon>Bacteria</taxon>
        <taxon>Bacillati</taxon>
        <taxon>Bacillota</taxon>
        <taxon>Bacilli</taxon>
        <taxon>Lactobacillales</taxon>
        <taxon>Enterococcaceae</taxon>
        <taxon>Enterococcus</taxon>
    </lineage>
</organism>
<dbReference type="InterPro" id="IPR036291">
    <property type="entry name" value="NAD(P)-bd_dom_sf"/>
</dbReference>
<reference evidence="3" key="1">
    <citation type="submission" date="2023-03" db="EMBL/GenBank/DDBJ databases">
        <authorList>
            <person name="Shen W."/>
            <person name="Cai J."/>
        </authorList>
    </citation>
    <scope>NUCLEOTIDE SEQUENCE</scope>
    <source>
        <strain evidence="3">B646-2</strain>
    </source>
</reference>
<dbReference type="EMBL" id="JARPXM010000006">
    <property type="protein sequence ID" value="MDT2538039.1"/>
    <property type="molecule type" value="Genomic_DNA"/>
</dbReference>
<sequence>MVKVIVLGTGSISSIAVRCMFDRSDFEVIGVWAHEETAGNKVGTDAGLLYGDKPIGLTISNNIDHLIQLKPDCAVIGLNPPANKANEILLPLIEKLLLAGINVVGTSLANLVYPSSPTNQEITPQLSEAARKGNASLYISGIEPGFAADHLLALVLTCSNTIKQVRTQEIFMYDTYPDEMTIKYAFGFGMPMDYEPVMSGEGTQLVSWGPPIAYIANALGYELDGYRQTYEKVITEKELHVASGTIPAGTVGAVRFETIGIVNGEDKIIIEHVNRMDKDIAPHWPKGPRDGTYRLVVEGDPNMSCEFFPGKNEITAGYEGMVITCMRAVNAIPYVVEAEAGVLDSMTLPLTLPKESFRSDRTEPDMKGYGDNT</sequence>
<feature type="region of interest" description="Disordered" evidence="1">
    <location>
        <begin position="354"/>
        <end position="373"/>
    </location>
</feature>
<evidence type="ECO:0000313" key="3">
    <source>
        <dbReference type="EMBL" id="MDT2538039.1"/>
    </source>
</evidence>
<feature type="compositionally biased region" description="Basic and acidic residues" evidence="1">
    <location>
        <begin position="355"/>
        <end position="373"/>
    </location>
</feature>
<name>A0AAW8SZA9_9ENTE</name>
<evidence type="ECO:0000256" key="1">
    <source>
        <dbReference type="SAM" id="MobiDB-lite"/>
    </source>
</evidence>
<accession>A0AAW8SZA9</accession>
<proteinExistence type="predicted"/>
<dbReference type="Gene3D" id="3.40.50.720">
    <property type="entry name" value="NAD(P)-binding Rossmann-like Domain"/>
    <property type="match status" value="1"/>
</dbReference>